<dbReference type="InterPro" id="IPR020568">
    <property type="entry name" value="Ribosomal_Su5_D2-typ_SF"/>
</dbReference>
<reference evidence="4" key="1">
    <citation type="submission" date="2020-06" db="EMBL/GenBank/DDBJ databases">
        <title>Draft genome of Bugula neritina, a colonial animal packing powerful symbionts and potential medicines.</title>
        <authorList>
            <person name="Rayko M."/>
        </authorList>
    </citation>
    <scope>NUCLEOTIDE SEQUENCE [LARGE SCALE GENOMIC DNA]</scope>
    <source>
        <strain evidence="4">Kwan_BN1</strain>
    </source>
</reference>
<proteinExistence type="predicted"/>
<dbReference type="AlphaFoldDB" id="A0A7J7K7C8"/>
<name>A0A7J7K7C8_BUGNE</name>
<dbReference type="GO" id="GO:0000175">
    <property type="term" value="F:3'-5'-RNA exonuclease activity"/>
    <property type="evidence" value="ECO:0007669"/>
    <property type="project" value="TreeGrafter"/>
</dbReference>
<dbReference type="OrthoDB" id="437922at2759"/>
<dbReference type="Pfam" id="PF03726">
    <property type="entry name" value="PNPase"/>
    <property type="match status" value="1"/>
</dbReference>
<accession>A0A7J7K7C8</accession>
<evidence type="ECO:0000259" key="3">
    <source>
        <dbReference type="Pfam" id="PF03726"/>
    </source>
</evidence>
<dbReference type="SUPFAM" id="SSF54211">
    <property type="entry name" value="Ribosomal protein S5 domain 2-like"/>
    <property type="match status" value="1"/>
</dbReference>
<dbReference type="GO" id="GO:0000958">
    <property type="term" value="P:mitochondrial mRNA catabolic process"/>
    <property type="evidence" value="ECO:0007669"/>
    <property type="project" value="TreeGrafter"/>
</dbReference>
<dbReference type="InterPro" id="IPR001247">
    <property type="entry name" value="ExoRNase_PH_dom1"/>
</dbReference>
<sequence length="131" mass="14690">MDWLIKNYRTFILRVFSTTTHDKYSRDNALQAILRHALTAAESNENLSNVSPSVISTAFSNLSKDVMRDVILDQQVRPDGRPLDRVRPISCEVDVLKPLHGSSLFQRGQTQVMASVTLDSLEAMSKADSCH</sequence>
<dbReference type="EMBL" id="VXIV02001329">
    <property type="protein sequence ID" value="KAF6033456.1"/>
    <property type="molecule type" value="Genomic_DNA"/>
</dbReference>
<dbReference type="GO" id="GO:0003723">
    <property type="term" value="F:RNA binding"/>
    <property type="evidence" value="ECO:0007669"/>
    <property type="project" value="UniProtKB-KW"/>
</dbReference>
<keyword evidence="1" id="KW-0694">RNA-binding</keyword>
<dbReference type="Proteomes" id="UP000593567">
    <property type="component" value="Unassembled WGS sequence"/>
</dbReference>
<feature type="domain" description="Polyribonucleotide nucleotidyltransferase RNA-binding" evidence="3">
    <location>
        <begin position="19"/>
        <end position="81"/>
    </location>
</feature>
<evidence type="ECO:0000313" key="4">
    <source>
        <dbReference type="EMBL" id="KAF6033456.1"/>
    </source>
</evidence>
<evidence type="ECO:0000256" key="1">
    <source>
        <dbReference type="ARBA" id="ARBA00022884"/>
    </source>
</evidence>
<dbReference type="Gene3D" id="3.30.230.70">
    <property type="entry name" value="GHMP Kinase, N-terminal domain"/>
    <property type="match status" value="1"/>
</dbReference>
<dbReference type="GO" id="GO:0005739">
    <property type="term" value="C:mitochondrion"/>
    <property type="evidence" value="ECO:0007669"/>
    <property type="project" value="TreeGrafter"/>
</dbReference>
<evidence type="ECO:0000259" key="2">
    <source>
        <dbReference type="Pfam" id="PF01138"/>
    </source>
</evidence>
<dbReference type="PANTHER" id="PTHR11252">
    <property type="entry name" value="POLYRIBONUCLEOTIDE NUCLEOTIDYLTRANSFERASE"/>
    <property type="match status" value="1"/>
</dbReference>
<feature type="domain" description="Exoribonuclease phosphorolytic" evidence="2">
    <location>
        <begin position="86"/>
        <end position="122"/>
    </location>
</feature>
<dbReference type="PANTHER" id="PTHR11252:SF0">
    <property type="entry name" value="POLYRIBONUCLEOTIDE NUCLEOTIDYLTRANSFERASE 1, MITOCHONDRIAL"/>
    <property type="match status" value="1"/>
</dbReference>
<dbReference type="InterPro" id="IPR012162">
    <property type="entry name" value="PNPase"/>
</dbReference>
<keyword evidence="5" id="KW-1185">Reference proteome</keyword>
<comment type="caution">
    <text evidence="4">The sequence shown here is derived from an EMBL/GenBank/DDBJ whole genome shotgun (WGS) entry which is preliminary data.</text>
</comment>
<dbReference type="Gene3D" id="1.10.10.400">
    <property type="entry name" value="Polyribonucleotide nucleotidyltransferase, RNA-binding domain"/>
    <property type="match status" value="1"/>
</dbReference>
<dbReference type="GO" id="GO:0005829">
    <property type="term" value="C:cytosol"/>
    <property type="evidence" value="ECO:0007669"/>
    <property type="project" value="TreeGrafter"/>
</dbReference>
<dbReference type="Pfam" id="PF01138">
    <property type="entry name" value="RNase_PH"/>
    <property type="match status" value="1"/>
</dbReference>
<dbReference type="GO" id="GO:0004654">
    <property type="term" value="F:polyribonucleotide nucleotidyltransferase activity"/>
    <property type="evidence" value="ECO:0007669"/>
    <property type="project" value="InterPro"/>
</dbReference>
<protein>
    <submittedName>
        <fullName evidence="4">PNPT1</fullName>
    </submittedName>
</protein>
<evidence type="ECO:0000313" key="5">
    <source>
        <dbReference type="Proteomes" id="UP000593567"/>
    </source>
</evidence>
<dbReference type="InterPro" id="IPR015848">
    <property type="entry name" value="PNPase_PH_RNA-bd_bac/org-type"/>
</dbReference>
<dbReference type="GO" id="GO:0000965">
    <property type="term" value="P:mitochondrial RNA 3'-end processing"/>
    <property type="evidence" value="ECO:0007669"/>
    <property type="project" value="TreeGrafter"/>
</dbReference>
<organism evidence="4 5">
    <name type="scientific">Bugula neritina</name>
    <name type="common">Brown bryozoan</name>
    <name type="synonym">Sertularia neritina</name>
    <dbReference type="NCBI Taxonomy" id="10212"/>
    <lineage>
        <taxon>Eukaryota</taxon>
        <taxon>Metazoa</taxon>
        <taxon>Spiralia</taxon>
        <taxon>Lophotrochozoa</taxon>
        <taxon>Bryozoa</taxon>
        <taxon>Gymnolaemata</taxon>
        <taxon>Cheilostomatida</taxon>
        <taxon>Flustrina</taxon>
        <taxon>Buguloidea</taxon>
        <taxon>Bugulidae</taxon>
        <taxon>Bugula</taxon>
    </lineage>
</organism>
<gene>
    <name evidence="4" type="ORF">EB796_008230</name>
</gene>
<dbReference type="InterPro" id="IPR027408">
    <property type="entry name" value="PNPase/RNase_PH_dom_sf"/>
</dbReference>